<dbReference type="Proteomes" id="UP000563151">
    <property type="component" value="Unassembled WGS sequence"/>
</dbReference>
<name>A0A923EDQ8_CLOTT</name>
<sequence length="94" mass="10727">MKILKKVFISLFSLVLFCGISVTVHAASPRVSATAYVQDDNASIVLEMKSKDGKKHNYSMYATYYNKKGKSIKQEKSVDEYEYRTMEKKLSGEM</sequence>
<protein>
    <recommendedName>
        <fullName evidence="4">DUF1093 domain-containing protein</fullName>
    </recommendedName>
</protein>
<dbReference type="RefSeq" id="WP_173679972.1">
    <property type="nucleotide sequence ID" value="NZ_JAAZWO010000032.1"/>
</dbReference>
<evidence type="ECO:0008006" key="4">
    <source>
        <dbReference type="Google" id="ProtNLM"/>
    </source>
</evidence>
<keyword evidence="3" id="KW-1185">Reference proteome</keyword>
<keyword evidence="1" id="KW-0732">Signal</keyword>
<comment type="caution">
    <text evidence="2">The sequence shown here is derived from an EMBL/GenBank/DDBJ whole genome shotgun (WGS) entry which is preliminary data.</text>
</comment>
<reference evidence="2 3" key="1">
    <citation type="submission" date="2020-04" db="EMBL/GenBank/DDBJ databases">
        <title>Genomic insights into acetone-butanol-ethanol (ABE) fermentation by sequencing solventogenic clostridia strains.</title>
        <authorList>
            <person name="Brown S."/>
        </authorList>
    </citation>
    <scope>NUCLEOTIDE SEQUENCE [LARGE SCALE GENOMIC DNA]</scope>
    <source>
        <strain evidence="2 3">DJ011</strain>
    </source>
</reference>
<proteinExistence type="predicted"/>
<dbReference type="AlphaFoldDB" id="A0A923EDQ8"/>
<evidence type="ECO:0000313" key="2">
    <source>
        <dbReference type="EMBL" id="MBC2399616.1"/>
    </source>
</evidence>
<evidence type="ECO:0000313" key="3">
    <source>
        <dbReference type="Proteomes" id="UP000563151"/>
    </source>
</evidence>
<evidence type="ECO:0000256" key="1">
    <source>
        <dbReference type="SAM" id="SignalP"/>
    </source>
</evidence>
<feature type="signal peptide" evidence="1">
    <location>
        <begin position="1"/>
        <end position="26"/>
    </location>
</feature>
<organism evidence="2 3">
    <name type="scientific">Clostridium tetanomorphum</name>
    <dbReference type="NCBI Taxonomy" id="1553"/>
    <lineage>
        <taxon>Bacteria</taxon>
        <taxon>Bacillati</taxon>
        <taxon>Bacillota</taxon>
        <taxon>Clostridia</taxon>
        <taxon>Eubacteriales</taxon>
        <taxon>Clostridiaceae</taxon>
        <taxon>Clostridium</taxon>
    </lineage>
</organism>
<accession>A0A923EDQ8</accession>
<dbReference type="EMBL" id="JAAZWO010000032">
    <property type="protein sequence ID" value="MBC2399616.1"/>
    <property type="molecule type" value="Genomic_DNA"/>
</dbReference>
<feature type="chain" id="PRO_5037059060" description="DUF1093 domain-containing protein" evidence="1">
    <location>
        <begin position="27"/>
        <end position="94"/>
    </location>
</feature>
<gene>
    <name evidence="2" type="ORF">HGG79_17850</name>
</gene>